<name>A0A9W8HCS7_9FUNG</name>
<dbReference type="AlphaFoldDB" id="A0A9W8HCS7"/>
<evidence type="ECO:0000313" key="2">
    <source>
        <dbReference type="Proteomes" id="UP001140217"/>
    </source>
</evidence>
<dbReference type="Proteomes" id="UP001140217">
    <property type="component" value="Unassembled WGS sequence"/>
</dbReference>
<accession>A0A9W8HCS7</accession>
<protein>
    <submittedName>
        <fullName evidence="1">Uncharacterized protein</fullName>
    </submittedName>
</protein>
<evidence type="ECO:0000313" key="1">
    <source>
        <dbReference type="EMBL" id="KAJ2779889.1"/>
    </source>
</evidence>
<feature type="non-terminal residue" evidence="1">
    <location>
        <position position="1"/>
    </location>
</feature>
<proteinExistence type="predicted"/>
<sequence>MPAGASASVLDLWPVQTCQTAETATTTSICSDHDGLECIIRVPRADVELAERRLRTGRLLEDADARALYEQALEQAMAEWTNAAKRVLDLDPTAMTQDQATEHVSKLNDDFCGILRKALEKVVGRAGPPILRRAPWWSKSLAMAKTRSIAAYRRLLADKWSTSPDPGAIRASEAAHVRAKRELADECKRAALAYW</sequence>
<dbReference type="EMBL" id="JANBUL010000158">
    <property type="protein sequence ID" value="KAJ2779889.1"/>
    <property type="molecule type" value="Genomic_DNA"/>
</dbReference>
<keyword evidence="2" id="KW-1185">Reference proteome</keyword>
<reference evidence="1" key="1">
    <citation type="submission" date="2022-07" db="EMBL/GenBank/DDBJ databases">
        <title>Phylogenomic reconstructions and comparative analyses of Kickxellomycotina fungi.</title>
        <authorList>
            <person name="Reynolds N.K."/>
            <person name="Stajich J.E."/>
            <person name="Barry K."/>
            <person name="Grigoriev I.V."/>
            <person name="Crous P."/>
            <person name="Smith M.E."/>
        </authorList>
    </citation>
    <scope>NUCLEOTIDE SEQUENCE</scope>
    <source>
        <strain evidence="1">NBRC 105414</strain>
    </source>
</reference>
<comment type="caution">
    <text evidence="1">The sequence shown here is derived from an EMBL/GenBank/DDBJ whole genome shotgun (WGS) entry which is preliminary data.</text>
</comment>
<dbReference type="OrthoDB" id="5557186at2759"/>
<organism evidence="1 2">
    <name type="scientific">Coemansia javaensis</name>
    <dbReference type="NCBI Taxonomy" id="2761396"/>
    <lineage>
        <taxon>Eukaryota</taxon>
        <taxon>Fungi</taxon>
        <taxon>Fungi incertae sedis</taxon>
        <taxon>Zoopagomycota</taxon>
        <taxon>Kickxellomycotina</taxon>
        <taxon>Kickxellomycetes</taxon>
        <taxon>Kickxellales</taxon>
        <taxon>Kickxellaceae</taxon>
        <taxon>Coemansia</taxon>
    </lineage>
</organism>
<gene>
    <name evidence="1" type="ORF">H4R18_003745</name>
</gene>